<dbReference type="SUPFAM" id="SSF49562">
    <property type="entry name" value="C2 domain (Calcium/lipid-binding domain, CaLB)"/>
    <property type="match status" value="1"/>
</dbReference>
<evidence type="ECO:0000256" key="1">
    <source>
        <dbReference type="SAM" id="MobiDB-lite"/>
    </source>
</evidence>
<reference evidence="2 3" key="1">
    <citation type="submission" date="2023-10" db="EMBL/GenBank/DDBJ databases">
        <title>Chromosome-scale genome assembly provides insights into flower coloration mechanisms of Canna indica.</title>
        <authorList>
            <person name="Li C."/>
        </authorList>
    </citation>
    <scope>NUCLEOTIDE SEQUENCE [LARGE SCALE GENOMIC DNA]</scope>
    <source>
        <tissue evidence="2">Flower</tissue>
    </source>
</reference>
<dbReference type="Proteomes" id="UP001327560">
    <property type="component" value="Chromosome 1"/>
</dbReference>
<evidence type="ECO:0000313" key="2">
    <source>
        <dbReference type="EMBL" id="WOK92896.1"/>
    </source>
</evidence>
<dbReference type="InterPro" id="IPR047259">
    <property type="entry name" value="QUIRKY-like"/>
</dbReference>
<dbReference type="InterPro" id="IPR035892">
    <property type="entry name" value="C2_domain_sf"/>
</dbReference>
<dbReference type="PANTHER" id="PTHR31425:SF22">
    <property type="entry name" value="MULTIPLE C2 DOMAIN AND TRANSMEMBRANE REGION PROTEIN 6"/>
    <property type="match status" value="1"/>
</dbReference>
<name>A0AAQ3JNH3_9LILI</name>
<dbReference type="AlphaFoldDB" id="A0AAQ3JNH3"/>
<proteinExistence type="predicted"/>
<gene>
    <name evidence="2" type="ORF">Cni_G01588</name>
</gene>
<organism evidence="2 3">
    <name type="scientific">Canna indica</name>
    <name type="common">Indian-shot</name>
    <dbReference type="NCBI Taxonomy" id="4628"/>
    <lineage>
        <taxon>Eukaryota</taxon>
        <taxon>Viridiplantae</taxon>
        <taxon>Streptophyta</taxon>
        <taxon>Embryophyta</taxon>
        <taxon>Tracheophyta</taxon>
        <taxon>Spermatophyta</taxon>
        <taxon>Magnoliopsida</taxon>
        <taxon>Liliopsida</taxon>
        <taxon>Zingiberales</taxon>
        <taxon>Cannaceae</taxon>
        <taxon>Canna</taxon>
    </lineage>
</organism>
<dbReference type="PANTHER" id="PTHR31425">
    <property type="entry name" value="PHOSPHORIBOSYLANTHRANILATE TRANSFERASE ISOFORM 1"/>
    <property type="match status" value="1"/>
</dbReference>
<protein>
    <submittedName>
        <fullName evidence="2">Uncharacterized protein</fullName>
    </submittedName>
</protein>
<feature type="region of interest" description="Disordered" evidence="1">
    <location>
        <begin position="1"/>
        <end position="46"/>
    </location>
</feature>
<dbReference type="EMBL" id="CP136890">
    <property type="protein sequence ID" value="WOK92896.1"/>
    <property type="molecule type" value="Genomic_DNA"/>
</dbReference>
<feature type="compositionally biased region" description="Basic residues" evidence="1">
    <location>
        <begin position="29"/>
        <end position="39"/>
    </location>
</feature>
<accession>A0AAQ3JNH3</accession>
<evidence type="ECO:0000313" key="3">
    <source>
        <dbReference type="Proteomes" id="UP001327560"/>
    </source>
</evidence>
<keyword evidence="3" id="KW-1185">Reference proteome</keyword>
<sequence>MALLRSRPPQSMLEGKHWDLGAGNPQRSTRGRQGRHHFAGHKEDAKDQRISKVRIRLSTLETDRVYTHFYPLLVLQPSGLKKTGELHLAVRFTCTTWVIMVTLYGKPLLPKMHYT</sequence>